<reference evidence="6" key="1">
    <citation type="submission" date="2019-12" db="EMBL/GenBank/DDBJ databases">
        <title>Genome sequencing and annotation of Brassica cretica.</title>
        <authorList>
            <person name="Studholme D.J."/>
            <person name="Sarris P.F."/>
        </authorList>
    </citation>
    <scope>NUCLEOTIDE SEQUENCE</scope>
    <source>
        <strain evidence="6">PFS-001/15</strain>
        <tissue evidence="6">Leaf</tissue>
    </source>
</reference>
<dbReference type="EMBL" id="QGKW02000276">
    <property type="protein sequence ID" value="KAF2607325.1"/>
    <property type="molecule type" value="Genomic_DNA"/>
</dbReference>
<dbReference type="AlphaFoldDB" id="A0A8S9LJJ5"/>
<sequence length="549" mass="61224">RRSASLLKETIDKLITEKLDAKNLICDSNTFCIADLGCATGPNTFFLVQDIIKSVETTLDSNSTKAEFLVFFNDLTNNDFNTLFTSLPQDRSYFAVGVPGSFYGRVLPQSSVHIVVTLAATHWLSSVPKELFDKSSKAWNKGKVHYSNAAEEVVKAYEDQFGRDMEKFLEARAQEIVSGGLLVVGMCGIPQGMPFSNLADSIMYTSMADVLIQMQSQRRSASLLRETIDKLIMEKIDAKTLISCTNTFHIADLGCATGPNTFSLVEDIIKSIDTSLQSNSTKPEFLVFFNDLPSNDFNTLFTSLPPDRSYFAVGVPGSFYSRILPQSSVHIVLTVGATHWLSSVPKEVLDKSSKAWNKGKVHYSNASEEVVKAYEEQFGRDMERFLEARAKEIVSGGLLVVGMCGIPLGMPFSNLADSIMYNSMADVLIQMQSQGLISEEQVDTFNVPIYSASPEEVTVLVEKNGCFTIEFMELMDPTAWLKRPMDVEDVRQWIVCIKATMGSLFINHFGDHLLDDIFDRLTTKLVGLTEKVESSYREKVMLFFALKRK</sequence>
<gene>
    <name evidence="6" type="ORF">F2Q68_00046068</name>
</gene>
<evidence type="ECO:0000313" key="6">
    <source>
        <dbReference type="EMBL" id="KAF2607325.1"/>
    </source>
</evidence>
<evidence type="ECO:0000256" key="5">
    <source>
        <dbReference type="ARBA" id="ARBA00022842"/>
    </source>
</evidence>
<evidence type="ECO:0000313" key="7">
    <source>
        <dbReference type="Proteomes" id="UP000712281"/>
    </source>
</evidence>
<dbReference type="InterPro" id="IPR029063">
    <property type="entry name" value="SAM-dependent_MTases_sf"/>
</dbReference>
<dbReference type="SUPFAM" id="SSF53335">
    <property type="entry name" value="S-adenosyl-L-methionine-dependent methyltransferases"/>
    <property type="match status" value="2"/>
</dbReference>
<evidence type="ECO:0000256" key="1">
    <source>
        <dbReference type="ARBA" id="ARBA00022603"/>
    </source>
</evidence>
<keyword evidence="3" id="KW-0949">S-adenosyl-L-methionine</keyword>
<keyword evidence="5" id="KW-0460">Magnesium</keyword>
<dbReference type="GO" id="GO:0008168">
    <property type="term" value="F:methyltransferase activity"/>
    <property type="evidence" value="ECO:0007669"/>
    <property type="project" value="UniProtKB-KW"/>
</dbReference>
<dbReference type="GO" id="GO:0046872">
    <property type="term" value="F:metal ion binding"/>
    <property type="evidence" value="ECO:0007669"/>
    <property type="project" value="UniProtKB-KW"/>
</dbReference>
<dbReference type="Proteomes" id="UP000712281">
    <property type="component" value="Unassembled WGS sequence"/>
</dbReference>
<comment type="caution">
    <text evidence="6">The sequence shown here is derived from an EMBL/GenBank/DDBJ whole genome shotgun (WGS) entry which is preliminary data.</text>
</comment>
<protein>
    <recommendedName>
        <fullName evidence="8">S-adenosylmethionine-dependent methyltransferase</fullName>
    </recommendedName>
</protein>
<evidence type="ECO:0000256" key="3">
    <source>
        <dbReference type="ARBA" id="ARBA00022691"/>
    </source>
</evidence>
<keyword evidence="1" id="KW-0489">Methyltransferase</keyword>
<keyword evidence="2" id="KW-0808">Transferase</keyword>
<evidence type="ECO:0008006" key="8">
    <source>
        <dbReference type="Google" id="ProtNLM"/>
    </source>
</evidence>
<feature type="non-terminal residue" evidence="6">
    <location>
        <position position="1"/>
    </location>
</feature>
<keyword evidence="4" id="KW-0479">Metal-binding</keyword>
<organism evidence="6 7">
    <name type="scientific">Brassica cretica</name>
    <name type="common">Mustard</name>
    <dbReference type="NCBI Taxonomy" id="69181"/>
    <lineage>
        <taxon>Eukaryota</taxon>
        <taxon>Viridiplantae</taxon>
        <taxon>Streptophyta</taxon>
        <taxon>Embryophyta</taxon>
        <taxon>Tracheophyta</taxon>
        <taxon>Spermatophyta</taxon>
        <taxon>Magnoliopsida</taxon>
        <taxon>eudicotyledons</taxon>
        <taxon>Gunneridae</taxon>
        <taxon>Pentapetalae</taxon>
        <taxon>rosids</taxon>
        <taxon>malvids</taxon>
        <taxon>Brassicales</taxon>
        <taxon>Brassicaceae</taxon>
        <taxon>Brassiceae</taxon>
        <taxon>Brassica</taxon>
    </lineage>
</organism>
<proteinExistence type="predicted"/>
<name>A0A8S9LJJ5_BRACR</name>
<dbReference type="PANTHER" id="PTHR31009">
    <property type="entry name" value="S-ADENOSYL-L-METHIONINE:CARBOXYL METHYLTRANSFERASE FAMILY PROTEIN"/>
    <property type="match status" value="1"/>
</dbReference>
<dbReference type="Gene3D" id="3.40.50.150">
    <property type="entry name" value="Vaccinia Virus protein VP39"/>
    <property type="match status" value="2"/>
</dbReference>
<evidence type="ECO:0000256" key="4">
    <source>
        <dbReference type="ARBA" id="ARBA00022723"/>
    </source>
</evidence>
<dbReference type="Pfam" id="PF03492">
    <property type="entry name" value="Methyltransf_7"/>
    <property type="match status" value="2"/>
</dbReference>
<dbReference type="InterPro" id="IPR042086">
    <property type="entry name" value="MeTrfase_capping"/>
</dbReference>
<dbReference type="GO" id="GO:0032259">
    <property type="term" value="P:methylation"/>
    <property type="evidence" value="ECO:0007669"/>
    <property type="project" value="UniProtKB-KW"/>
</dbReference>
<evidence type="ECO:0000256" key="2">
    <source>
        <dbReference type="ARBA" id="ARBA00022679"/>
    </source>
</evidence>
<dbReference type="InterPro" id="IPR005299">
    <property type="entry name" value="MeTrfase_7"/>
</dbReference>
<accession>A0A8S9LJJ5</accession>
<dbReference type="Gene3D" id="1.10.1200.270">
    <property type="entry name" value="Methyltransferase, alpha-helical capping domain"/>
    <property type="match status" value="1"/>
</dbReference>